<evidence type="ECO:0000256" key="1">
    <source>
        <dbReference type="SAM" id="MobiDB-lite"/>
    </source>
</evidence>
<evidence type="ECO:0000313" key="2">
    <source>
        <dbReference type="EMBL" id="ALC47573.1"/>
    </source>
</evidence>
<evidence type="ECO:0000313" key="3">
    <source>
        <dbReference type="Proteomes" id="UP000494163"/>
    </source>
</evidence>
<dbReference type="Proteomes" id="UP000494163">
    <property type="component" value="Chromosome 3R"/>
</dbReference>
<proteinExistence type="predicted"/>
<protein>
    <submittedName>
        <fullName evidence="2">Maker242</fullName>
    </submittedName>
</protein>
<feature type="compositionally biased region" description="Polar residues" evidence="1">
    <location>
        <begin position="35"/>
        <end position="52"/>
    </location>
</feature>
<dbReference type="OrthoDB" id="4033880at2759"/>
<gene>
    <name evidence="2" type="ORF">Dbus_chr3Rg2323</name>
</gene>
<feature type="compositionally biased region" description="Polar residues" evidence="1">
    <location>
        <begin position="1"/>
        <end position="19"/>
    </location>
</feature>
<feature type="compositionally biased region" description="Low complexity" evidence="1">
    <location>
        <begin position="65"/>
        <end position="81"/>
    </location>
</feature>
<sequence>MNALKTQSPVKGQGQTPLNVNIGGMSSFGGLAPSPLTSPNLFGANTQSQSIPQQPAAFANFGVFQQQSQPQPQSSNNNNSSAFDLFQ</sequence>
<keyword evidence="3" id="KW-1185">Reference proteome</keyword>
<feature type="region of interest" description="Disordered" evidence="1">
    <location>
        <begin position="65"/>
        <end position="87"/>
    </location>
</feature>
<dbReference type="EMBL" id="CP012526">
    <property type="protein sequence ID" value="ALC47573.1"/>
    <property type="molecule type" value="Genomic_DNA"/>
</dbReference>
<name>A0A0M3QYF2_DROBS</name>
<organism evidence="2 3">
    <name type="scientific">Drosophila busckii</name>
    <name type="common">Fruit fly</name>
    <dbReference type="NCBI Taxonomy" id="30019"/>
    <lineage>
        <taxon>Eukaryota</taxon>
        <taxon>Metazoa</taxon>
        <taxon>Ecdysozoa</taxon>
        <taxon>Arthropoda</taxon>
        <taxon>Hexapoda</taxon>
        <taxon>Insecta</taxon>
        <taxon>Pterygota</taxon>
        <taxon>Neoptera</taxon>
        <taxon>Endopterygota</taxon>
        <taxon>Diptera</taxon>
        <taxon>Brachycera</taxon>
        <taxon>Muscomorpha</taxon>
        <taxon>Ephydroidea</taxon>
        <taxon>Drosophilidae</taxon>
        <taxon>Drosophila</taxon>
    </lineage>
</organism>
<dbReference type="AlphaFoldDB" id="A0A0M3QYF2"/>
<feature type="region of interest" description="Disordered" evidence="1">
    <location>
        <begin position="1"/>
        <end position="52"/>
    </location>
</feature>
<accession>A0A0M3QYF2</accession>
<reference evidence="2 3" key="1">
    <citation type="submission" date="2015-08" db="EMBL/GenBank/DDBJ databases">
        <title>Ancestral chromatin configuration constrains chromatin evolution on differentiating sex chromosomes in Drosophila.</title>
        <authorList>
            <person name="Zhou Q."/>
            <person name="Bachtrog D."/>
        </authorList>
    </citation>
    <scope>NUCLEOTIDE SEQUENCE [LARGE SCALE GENOMIC DNA]</scope>
    <source>
        <tissue evidence="2">Whole larvae</tissue>
    </source>
</reference>